<evidence type="ECO:0000313" key="2">
    <source>
        <dbReference type="EMBL" id="CAL1293359.1"/>
    </source>
</evidence>
<dbReference type="InterPro" id="IPR013216">
    <property type="entry name" value="Methyltransf_11"/>
</dbReference>
<evidence type="ECO:0000313" key="3">
    <source>
        <dbReference type="Proteomes" id="UP001497382"/>
    </source>
</evidence>
<keyword evidence="3" id="KW-1185">Reference proteome</keyword>
<dbReference type="AlphaFoldDB" id="A0AAV2BD31"/>
<proteinExistence type="predicted"/>
<reference evidence="2 3" key="1">
    <citation type="submission" date="2024-04" db="EMBL/GenBank/DDBJ databases">
        <authorList>
            <person name="Rising A."/>
            <person name="Reimegard J."/>
            <person name="Sonavane S."/>
            <person name="Akerstrom W."/>
            <person name="Nylinder S."/>
            <person name="Hedman E."/>
            <person name="Kallberg Y."/>
        </authorList>
    </citation>
    <scope>NUCLEOTIDE SEQUENCE [LARGE SCALE GENOMIC DNA]</scope>
</reference>
<dbReference type="Proteomes" id="UP001497382">
    <property type="component" value="Unassembled WGS sequence"/>
</dbReference>
<dbReference type="Gene3D" id="3.40.50.150">
    <property type="entry name" value="Vaccinia Virus protein VP39"/>
    <property type="match status" value="1"/>
</dbReference>
<dbReference type="GO" id="GO:0008757">
    <property type="term" value="F:S-adenosylmethionine-dependent methyltransferase activity"/>
    <property type="evidence" value="ECO:0007669"/>
    <property type="project" value="InterPro"/>
</dbReference>
<sequence>MNPDCPSFTLTSGLGSGSSKCPDFVSGCDKILKMESNPSLHEIYAGLFIDHCKDKFGWQDLTSDVIMDIGLGEKGNCGKAILAKFPDVTSIIGVDGNPQVLHKFKQESQTKIQCVVADIEKRNSLGYYEGRMNKVVSTNVFHQLMEKEEAFRNMYRLLKPGGEAAVLFIIKSISYEWLTEMLKNTKWKDAYRGYYEENLYKGGFGADQYKEMVEKIGFQVTECSEIERVIPYPSDEICKEDLYEMNGKNFMILPDLLEEFKEERFQVLLKLGARDAEGSPCFRYTHLSLLLVKPTEGSVSKTKGKTGS</sequence>
<dbReference type="SUPFAM" id="SSF53335">
    <property type="entry name" value="S-adenosyl-L-methionine-dependent methyltransferases"/>
    <property type="match status" value="1"/>
</dbReference>
<dbReference type="Pfam" id="PF08241">
    <property type="entry name" value="Methyltransf_11"/>
    <property type="match status" value="1"/>
</dbReference>
<feature type="domain" description="Methyltransferase type 11" evidence="1">
    <location>
        <begin position="68"/>
        <end position="165"/>
    </location>
</feature>
<dbReference type="InterPro" id="IPR029063">
    <property type="entry name" value="SAM-dependent_MTases_sf"/>
</dbReference>
<comment type="caution">
    <text evidence="2">The sequence shown here is derived from an EMBL/GenBank/DDBJ whole genome shotgun (WGS) entry which is preliminary data.</text>
</comment>
<evidence type="ECO:0000259" key="1">
    <source>
        <dbReference type="Pfam" id="PF08241"/>
    </source>
</evidence>
<protein>
    <recommendedName>
        <fullName evidence="1">Methyltransferase type 11 domain-containing protein</fullName>
    </recommendedName>
</protein>
<dbReference type="CDD" id="cd02440">
    <property type="entry name" value="AdoMet_MTases"/>
    <property type="match status" value="1"/>
</dbReference>
<dbReference type="EMBL" id="CAXIEN010000324">
    <property type="protein sequence ID" value="CAL1293359.1"/>
    <property type="molecule type" value="Genomic_DNA"/>
</dbReference>
<gene>
    <name evidence="2" type="ORF">LARSCL_LOCUS18143</name>
</gene>
<organism evidence="2 3">
    <name type="scientific">Larinioides sclopetarius</name>
    <dbReference type="NCBI Taxonomy" id="280406"/>
    <lineage>
        <taxon>Eukaryota</taxon>
        <taxon>Metazoa</taxon>
        <taxon>Ecdysozoa</taxon>
        <taxon>Arthropoda</taxon>
        <taxon>Chelicerata</taxon>
        <taxon>Arachnida</taxon>
        <taxon>Araneae</taxon>
        <taxon>Araneomorphae</taxon>
        <taxon>Entelegynae</taxon>
        <taxon>Araneoidea</taxon>
        <taxon>Araneidae</taxon>
        <taxon>Larinioides</taxon>
    </lineage>
</organism>
<name>A0AAV2BD31_9ARAC</name>
<accession>A0AAV2BD31</accession>